<dbReference type="EC" id="1.1.1.95" evidence="7"/>
<proteinExistence type="inferred from homology"/>
<evidence type="ECO:0000256" key="4">
    <source>
        <dbReference type="RuleBase" id="RU003719"/>
    </source>
</evidence>
<evidence type="ECO:0000259" key="5">
    <source>
        <dbReference type="Pfam" id="PF00389"/>
    </source>
</evidence>
<dbReference type="InterPro" id="IPR050857">
    <property type="entry name" value="D-2-hydroxyacid_DH"/>
</dbReference>
<keyword evidence="8" id="KW-1185">Reference proteome</keyword>
<dbReference type="GO" id="GO:0006564">
    <property type="term" value="P:L-serine biosynthetic process"/>
    <property type="evidence" value="ECO:0007669"/>
    <property type="project" value="UniProtKB-ARBA"/>
</dbReference>
<evidence type="ECO:0000259" key="6">
    <source>
        <dbReference type="Pfam" id="PF02826"/>
    </source>
</evidence>
<accession>G8U1I2</accession>
<name>G8U1I2_SULAD</name>
<feature type="domain" description="D-isomer specific 2-hydroxyacid dehydrogenase NAD-binding" evidence="6">
    <location>
        <begin position="109"/>
        <end position="283"/>
    </location>
</feature>
<dbReference type="PATRIC" id="fig|679936.5.peg.3250"/>
<organism evidence="7 8">
    <name type="scientific">Sulfobacillus acidophilus (strain ATCC 700253 / DSM 10332 / NAL)</name>
    <dbReference type="NCBI Taxonomy" id="679936"/>
    <lineage>
        <taxon>Bacteria</taxon>
        <taxon>Bacillati</taxon>
        <taxon>Bacillota</taxon>
        <taxon>Clostridia</taxon>
        <taxon>Eubacteriales</taxon>
        <taxon>Clostridiales Family XVII. Incertae Sedis</taxon>
        <taxon>Sulfobacillus</taxon>
    </lineage>
</organism>
<evidence type="ECO:0000256" key="3">
    <source>
        <dbReference type="ARBA" id="ARBA00023027"/>
    </source>
</evidence>
<dbReference type="GO" id="GO:0051287">
    <property type="term" value="F:NAD binding"/>
    <property type="evidence" value="ECO:0007669"/>
    <property type="project" value="InterPro"/>
</dbReference>
<gene>
    <name evidence="7" type="ordered locus">Sulac_3141</name>
</gene>
<dbReference type="AlphaFoldDB" id="G8U1I2"/>
<sequence>MIVISEWIDPGAEASLPDYPFPVRYDPDLWRQPEALADALSQATAWIVRNRTPVTAPWLLKAPRLQVIGRLGVGLDNIDLDACRERGLPVVYAKSANAAAVVEYVLTALLWSVRPWIDWVPRTKAGEWNRRLGGHELFGRTLGILGLGDIGSRVARTAHQLGMRVIAYDPHVSPFHALASDGTVMLADSLEAVLETADAVTLHLPQSPHTRHLMNASRLERMKPQATLINTARGALIDEQALYAVLSQGHLRHVFLDVREEEPPPEPDPLAAISRVYLTPHIAGLTEEALSRTTRLVLQDVRLVLEGKRARNVVRHP</sequence>
<evidence type="ECO:0000256" key="2">
    <source>
        <dbReference type="ARBA" id="ARBA00023002"/>
    </source>
</evidence>
<dbReference type="GO" id="GO:0047545">
    <property type="term" value="F:(S)-2-hydroxyglutarate dehydrogenase activity"/>
    <property type="evidence" value="ECO:0007669"/>
    <property type="project" value="UniProtKB-ARBA"/>
</dbReference>
<dbReference type="STRING" id="679936.Sulac_3141"/>
<keyword evidence="3" id="KW-0520">NAD</keyword>
<reference evidence="7 8" key="2">
    <citation type="journal article" date="2012" name="Stand. Genomic Sci.">
        <title>Complete genome sequence of the moderately thermophilic mineral-sulfide-oxidizing firmicute Sulfobacillus acidophilus type strain (NAL(T)).</title>
        <authorList>
            <person name="Anderson I."/>
            <person name="Chertkov O."/>
            <person name="Chen A."/>
            <person name="Saunders E."/>
            <person name="Lapidus A."/>
            <person name="Nolan M."/>
            <person name="Lucas S."/>
            <person name="Hammon N."/>
            <person name="Deshpande S."/>
            <person name="Cheng J.F."/>
            <person name="Han C."/>
            <person name="Tapia R."/>
            <person name="Goodwin L.A."/>
            <person name="Pitluck S."/>
            <person name="Liolios K."/>
            <person name="Pagani I."/>
            <person name="Ivanova N."/>
            <person name="Mikhailova N."/>
            <person name="Pati A."/>
            <person name="Palaniappan K."/>
            <person name="Land M."/>
            <person name="Pan C."/>
            <person name="Rohde M."/>
            <person name="Pukall R."/>
            <person name="Goker M."/>
            <person name="Detter J.C."/>
            <person name="Woyke T."/>
            <person name="Bristow J."/>
            <person name="Eisen J.A."/>
            <person name="Markowitz V."/>
            <person name="Hugenholtz P."/>
            <person name="Kyrpides N.C."/>
            <person name="Klenk H.P."/>
            <person name="Mavromatis K."/>
        </authorList>
    </citation>
    <scope>NUCLEOTIDE SEQUENCE [LARGE SCALE GENOMIC DNA]</scope>
    <source>
        <strain evidence="8">ATCC 700253 / DSM 10332 / NAL</strain>
    </source>
</reference>
<dbReference type="Pfam" id="PF00389">
    <property type="entry name" value="2-Hacid_dh"/>
    <property type="match status" value="1"/>
</dbReference>
<dbReference type="PANTHER" id="PTHR42789:SF1">
    <property type="entry name" value="D-ISOMER SPECIFIC 2-HYDROXYACID DEHYDROGENASE FAMILY PROTEIN (AFU_ORTHOLOGUE AFUA_6G10090)"/>
    <property type="match status" value="1"/>
</dbReference>
<dbReference type="PROSITE" id="PS00670">
    <property type="entry name" value="D_2_HYDROXYACID_DH_2"/>
    <property type="match status" value="1"/>
</dbReference>
<dbReference type="FunFam" id="3.40.50.720:FF:000041">
    <property type="entry name" value="D-3-phosphoglycerate dehydrogenase"/>
    <property type="match status" value="1"/>
</dbReference>
<dbReference type="KEGG" id="sap:Sulac_3141"/>
<evidence type="ECO:0000256" key="1">
    <source>
        <dbReference type="ARBA" id="ARBA00005854"/>
    </source>
</evidence>
<protein>
    <submittedName>
        <fullName evidence="7">Phosphoglycerate dehydrogenase</fullName>
        <ecNumber evidence="7">1.1.1.95</ecNumber>
    </submittedName>
</protein>
<dbReference type="SUPFAM" id="SSF52283">
    <property type="entry name" value="Formate/glycerate dehydrogenase catalytic domain-like"/>
    <property type="match status" value="1"/>
</dbReference>
<dbReference type="Gene3D" id="3.40.50.720">
    <property type="entry name" value="NAD(P)-binding Rossmann-like Domain"/>
    <property type="match status" value="2"/>
</dbReference>
<dbReference type="SUPFAM" id="SSF51735">
    <property type="entry name" value="NAD(P)-binding Rossmann-fold domains"/>
    <property type="match status" value="1"/>
</dbReference>
<dbReference type="InterPro" id="IPR006140">
    <property type="entry name" value="D-isomer_DH_NAD-bd"/>
</dbReference>
<dbReference type="EMBL" id="CP003179">
    <property type="protein sequence ID" value="AEW06587.1"/>
    <property type="molecule type" value="Genomic_DNA"/>
</dbReference>
<dbReference type="Pfam" id="PF02826">
    <property type="entry name" value="2-Hacid_dh_C"/>
    <property type="match status" value="1"/>
</dbReference>
<feature type="domain" description="D-isomer specific 2-hydroxyacid dehydrogenase catalytic" evidence="5">
    <location>
        <begin position="31"/>
        <end position="314"/>
    </location>
</feature>
<keyword evidence="2 4" id="KW-0560">Oxidoreductase</keyword>
<dbReference type="GO" id="GO:0004617">
    <property type="term" value="F:phosphoglycerate dehydrogenase activity"/>
    <property type="evidence" value="ECO:0007669"/>
    <property type="project" value="UniProtKB-EC"/>
</dbReference>
<comment type="similarity">
    <text evidence="1 4">Belongs to the D-isomer specific 2-hydroxyacid dehydrogenase family.</text>
</comment>
<dbReference type="InterPro" id="IPR006139">
    <property type="entry name" value="D-isomer_2_OHA_DH_cat_dom"/>
</dbReference>
<dbReference type="InterPro" id="IPR036291">
    <property type="entry name" value="NAD(P)-bd_dom_sf"/>
</dbReference>
<evidence type="ECO:0000313" key="8">
    <source>
        <dbReference type="Proteomes" id="UP000005439"/>
    </source>
</evidence>
<dbReference type="HOGENOM" id="CLU_019796_1_3_9"/>
<dbReference type="PANTHER" id="PTHR42789">
    <property type="entry name" value="D-ISOMER SPECIFIC 2-HYDROXYACID DEHYDROGENASE FAMILY PROTEIN (AFU_ORTHOLOGUE AFUA_6G10090)"/>
    <property type="match status" value="1"/>
</dbReference>
<dbReference type="Proteomes" id="UP000005439">
    <property type="component" value="Chromosome"/>
</dbReference>
<reference evidence="8" key="1">
    <citation type="submission" date="2011-12" db="EMBL/GenBank/DDBJ databases">
        <title>The complete genome of chromosome of Sulfobacillus acidophilus DSM 10332.</title>
        <authorList>
            <person name="Lucas S."/>
            <person name="Han J."/>
            <person name="Lapidus A."/>
            <person name="Bruce D."/>
            <person name="Goodwin L."/>
            <person name="Pitluck S."/>
            <person name="Peters L."/>
            <person name="Kyrpides N."/>
            <person name="Mavromatis K."/>
            <person name="Ivanova N."/>
            <person name="Mikhailova N."/>
            <person name="Chertkov O."/>
            <person name="Saunders E."/>
            <person name="Detter J.C."/>
            <person name="Tapia R."/>
            <person name="Han C."/>
            <person name="Land M."/>
            <person name="Hauser L."/>
            <person name="Markowitz V."/>
            <person name="Cheng J.-F."/>
            <person name="Hugenholtz P."/>
            <person name="Woyke T."/>
            <person name="Wu D."/>
            <person name="Pukall R."/>
            <person name="Gehrich-Schroeter G."/>
            <person name="Schneider S."/>
            <person name="Klenk H.-P."/>
            <person name="Eisen J.A."/>
        </authorList>
    </citation>
    <scope>NUCLEOTIDE SEQUENCE [LARGE SCALE GENOMIC DNA]</scope>
    <source>
        <strain evidence="8">ATCC 700253 / DSM 10332 / NAL</strain>
    </source>
</reference>
<evidence type="ECO:0000313" key="7">
    <source>
        <dbReference type="EMBL" id="AEW06587.1"/>
    </source>
</evidence>
<dbReference type="InterPro" id="IPR029753">
    <property type="entry name" value="D-isomer_DH_CS"/>
</dbReference>